<evidence type="ECO:0000256" key="5">
    <source>
        <dbReference type="ARBA" id="ARBA00022692"/>
    </source>
</evidence>
<accession>A0A8J7IMS3</accession>
<dbReference type="SUPFAM" id="SSF52172">
    <property type="entry name" value="CheY-like"/>
    <property type="match status" value="1"/>
</dbReference>
<evidence type="ECO:0000256" key="3">
    <source>
        <dbReference type="ARBA" id="ARBA00012438"/>
    </source>
</evidence>
<dbReference type="PROSITE" id="PS50113">
    <property type="entry name" value="PAC"/>
    <property type="match status" value="2"/>
</dbReference>
<evidence type="ECO:0000313" key="16">
    <source>
        <dbReference type="Proteomes" id="UP000636888"/>
    </source>
</evidence>
<name>A0A8J7IMS3_9BACT</name>
<feature type="domain" description="PAC" evidence="13">
    <location>
        <begin position="392"/>
        <end position="444"/>
    </location>
</feature>
<feature type="domain" description="Response regulatory" evidence="11">
    <location>
        <begin position="839"/>
        <end position="954"/>
    </location>
</feature>
<sequence length="959" mass="106957">MIKSSWVTLVTILAFCISLVLGGVLVAFHQNLLYEEREKQVREINARFAYTIQDHLNRSLSATYALAALIRQGNGRIEHFDLLGSEMLPLYGGISSLQLAPDGVIRQVYPRTGNEKAIGLNLLSDRQRSQEAMLAISSRRLSLAGPFELIQGGKGVVGRIPVFLDAANGKERFWGLVSVVIRIPDFLATVPLQQAVHSGYHYELSRVNPTTGKREVITRSSSEPLHAPVRANIEVPNGVWTLSMEPRDGWHALSELAAEGVLVLLISTLLAALLRTMARQPLLLKLKVEERTRQLSESNTLLAAEMEERVRAEEILRASESRQRTLLDNIPLGITLVDREHRIVMVNRTTSEWFGRAAESFVGKHCYEQFKNRERICDYCPGIVSVRSGLVSNIDTEGVRADGGTFAVHLRTFPLLDQSGGITGFIEVVEDITGLKRAEDALRLSEAKLKESQRVAHIGHYEFDIEARLWTCSEELEEIFGIDDAYSRDLNGWLTIIAPDQREEMSTYLQREVLGKRQGFDREYRIVRVSDRAERWVHGLGQLELGPDGHPVRMFGTIQDITARKRADEERQKLEAQMQHAQKLESLGVLAGGIAHDFNNILLAILGHADLALMRLSAASPGRENLHQIELAAQRAAELARQMLAYSGKGRFVIETLDLGEIIMEMTHMLEVSISKKAVLRLNLAKDLPPIQVDVTQVRQVLMNLVINASEAIGDASGVIAITTGAMHCDREYFGETWLDEQLPEGTYVFVEVADTGCGMDRETISRVFDPFFTTKFAGRGLGMAAVLGIVRGHKGAVKVYSEPRKGTTFKVLFPVAQGHAEALRERVTSQELWHGSGTVLLVDDEETVRALGTEMLQALGFDVLTAKDGREALGIFREHQDIKAVILDLTMPHMDGEETFRELRRTRSDVRVVMSSGYNEQEVCQRFLGKGLAGFIQKPYRLAELGAVLRETLEPPEK</sequence>
<comment type="caution">
    <text evidence="15">The sequence shown here is derived from an EMBL/GenBank/DDBJ whole genome shotgun (WGS) entry which is preliminary data.</text>
</comment>
<dbReference type="SMART" id="SM00387">
    <property type="entry name" value="HATPase_c"/>
    <property type="match status" value="1"/>
</dbReference>
<evidence type="ECO:0000256" key="2">
    <source>
        <dbReference type="ARBA" id="ARBA00004370"/>
    </source>
</evidence>
<dbReference type="InterPro" id="IPR004358">
    <property type="entry name" value="Sig_transdc_His_kin-like_C"/>
</dbReference>
<reference evidence="15" key="1">
    <citation type="submission" date="2020-12" db="EMBL/GenBank/DDBJ databases">
        <title>Geomonas sp. Red875, isolated from river sediment.</title>
        <authorList>
            <person name="Xu Z."/>
            <person name="Zhang Z."/>
            <person name="Masuda Y."/>
            <person name="Itoh H."/>
            <person name="Senoo K."/>
        </authorList>
    </citation>
    <scope>NUCLEOTIDE SEQUENCE</scope>
    <source>
        <strain evidence="15">Red875</strain>
    </source>
</reference>
<dbReference type="InterPro" id="IPR001610">
    <property type="entry name" value="PAC"/>
</dbReference>
<feature type="domain" description="PAC" evidence="13">
    <location>
        <begin position="520"/>
        <end position="573"/>
    </location>
</feature>
<dbReference type="SMART" id="SM00448">
    <property type="entry name" value="REC"/>
    <property type="match status" value="1"/>
</dbReference>
<keyword evidence="16" id="KW-1185">Reference proteome</keyword>
<dbReference type="PROSITE" id="PS50110">
    <property type="entry name" value="RESPONSE_REGULATORY"/>
    <property type="match status" value="1"/>
</dbReference>
<dbReference type="PANTHER" id="PTHR43065:SF42">
    <property type="entry name" value="TWO-COMPONENT SENSOR PPRA"/>
    <property type="match status" value="1"/>
</dbReference>
<dbReference type="SMART" id="SM00091">
    <property type="entry name" value="PAS"/>
    <property type="match status" value="2"/>
</dbReference>
<dbReference type="Gene3D" id="2.10.70.100">
    <property type="match status" value="1"/>
</dbReference>
<gene>
    <name evidence="15" type="ORF">JFN93_05665</name>
</gene>
<dbReference type="SUPFAM" id="SSF47384">
    <property type="entry name" value="Homodimeric domain of signal transducing histidine kinase"/>
    <property type="match status" value="1"/>
</dbReference>
<evidence type="ECO:0000256" key="6">
    <source>
        <dbReference type="ARBA" id="ARBA00022989"/>
    </source>
</evidence>
<feature type="domain" description="Histidine kinase" evidence="10">
    <location>
        <begin position="593"/>
        <end position="818"/>
    </location>
</feature>
<evidence type="ECO:0000259" key="11">
    <source>
        <dbReference type="PROSITE" id="PS50110"/>
    </source>
</evidence>
<keyword evidence="4 8" id="KW-0597">Phosphoprotein</keyword>
<dbReference type="CDD" id="cd00130">
    <property type="entry name" value="PAS"/>
    <property type="match status" value="2"/>
</dbReference>
<organism evidence="15 16">
    <name type="scientific">Geomesophilobacter sediminis</name>
    <dbReference type="NCBI Taxonomy" id="2798584"/>
    <lineage>
        <taxon>Bacteria</taxon>
        <taxon>Pseudomonadati</taxon>
        <taxon>Thermodesulfobacteriota</taxon>
        <taxon>Desulfuromonadia</taxon>
        <taxon>Geobacterales</taxon>
        <taxon>Geobacteraceae</taxon>
        <taxon>Geomesophilobacter</taxon>
    </lineage>
</organism>
<dbReference type="EC" id="2.7.13.3" evidence="3"/>
<keyword evidence="7 9" id="KW-0472">Membrane</keyword>
<dbReference type="InterPro" id="IPR003594">
    <property type="entry name" value="HATPase_dom"/>
</dbReference>
<dbReference type="SMART" id="SM00086">
    <property type="entry name" value="PAC"/>
    <property type="match status" value="2"/>
</dbReference>
<dbReference type="InterPro" id="IPR001789">
    <property type="entry name" value="Sig_transdc_resp-reg_receiver"/>
</dbReference>
<dbReference type="RefSeq" id="WP_199383031.1">
    <property type="nucleotide sequence ID" value="NZ_JAEMHM010000004.1"/>
</dbReference>
<dbReference type="Gene3D" id="1.10.287.130">
    <property type="match status" value="1"/>
</dbReference>
<dbReference type="SUPFAM" id="SSF55785">
    <property type="entry name" value="PYP-like sensor domain (PAS domain)"/>
    <property type="match status" value="2"/>
</dbReference>
<dbReference type="Pfam" id="PF03924">
    <property type="entry name" value="CHASE"/>
    <property type="match status" value="1"/>
</dbReference>
<feature type="domain" description="CHASE" evidence="14">
    <location>
        <begin position="101"/>
        <end position="194"/>
    </location>
</feature>
<dbReference type="Pfam" id="PF02518">
    <property type="entry name" value="HATPase_c"/>
    <property type="match status" value="1"/>
</dbReference>
<dbReference type="Pfam" id="PF08447">
    <property type="entry name" value="PAS_3"/>
    <property type="match status" value="1"/>
</dbReference>
<dbReference type="PROSITE" id="PS50112">
    <property type="entry name" value="PAS"/>
    <property type="match status" value="1"/>
</dbReference>
<dbReference type="InterPro" id="IPR003661">
    <property type="entry name" value="HisK_dim/P_dom"/>
</dbReference>
<comment type="catalytic activity">
    <reaction evidence="1">
        <text>ATP + protein L-histidine = ADP + protein N-phospho-L-histidine.</text>
        <dbReference type="EC" id="2.7.13.3"/>
    </reaction>
</comment>
<dbReference type="InterPro" id="IPR036097">
    <property type="entry name" value="HisK_dim/P_sf"/>
</dbReference>
<dbReference type="InterPro" id="IPR036890">
    <property type="entry name" value="HATPase_C_sf"/>
</dbReference>
<dbReference type="PROSITE" id="PS50109">
    <property type="entry name" value="HIS_KIN"/>
    <property type="match status" value="1"/>
</dbReference>
<dbReference type="Gene3D" id="3.40.50.2300">
    <property type="match status" value="1"/>
</dbReference>
<dbReference type="PROSITE" id="PS50839">
    <property type="entry name" value="CHASE"/>
    <property type="match status" value="1"/>
</dbReference>
<dbReference type="GO" id="GO:0000155">
    <property type="term" value="F:phosphorelay sensor kinase activity"/>
    <property type="evidence" value="ECO:0007669"/>
    <property type="project" value="InterPro"/>
</dbReference>
<dbReference type="PRINTS" id="PR00344">
    <property type="entry name" value="BCTRLSENSOR"/>
</dbReference>
<dbReference type="SUPFAM" id="SSF55874">
    <property type="entry name" value="ATPase domain of HSP90 chaperone/DNA topoisomerase II/histidine kinase"/>
    <property type="match status" value="1"/>
</dbReference>
<keyword evidence="5 9" id="KW-0812">Transmembrane</keyword>
<dbReference type="Pfam" id="PF00072">
    <property type="entry name" value="Response_reg"/>
    <property type="match status" value="1"/>
</dbReference>
<evidence type="ECO:0000259" key="13">
    <source>
        <dbReference type="PROSITE" id="PS50113"/>
    </source>
</evidence>
<evidence type="ECO:0000256" key="7">
    <source>
        <dbReference type="ARBA" id="ARBA00023136"/>
    </source>
</evidence>
<evidence type="ECO:0000256" key="4">
    <source>
        <dbReference type="ARBA" id="ARBA00022553"/>
    </source>
</evidence>
<protein>
    <recommendedName>
        <fullName evidence="3">histidine kinase</fullName>
        <ecNumber evidence="3">2.7.13.3</ecNumber>
    </recommendedName>
</protein>
<dbReference type="InterPro" id="IPR000700">
    <property type="entry name" value="PAS-assoc_C"/>
</dbReference>
<dbReference type="InterPro" id="IPR006189">
    <property type="entry name" value="CHASE_dom"/>
</dbReference>
<evidence type="ECO:0000313" key="15">
    <source>
        <dbReference type="EMBL" id="MBJ6724188.1"/>
    </source>
</evidence>
<dbReference type="Proteomes" id="UP000636888">
    <property type="component" value="Unassembled WGS sequence"/>
</dbReference>
<dbReference type="GO" id="GO:0016020">
    <property type="term" value="C:membrane"/>
    <property type="evidence" value="ECO:0007669"/>
    <property type="project" value="UniProtKB-SubCell"/>
</dbReference>
<dbReference type="Gene3D" id="3.30.450.20">
    <property type="entry name" value="PAS domain"/>
    <property type="match status" value="2"/>
</dbReference>
<comment type="subcellular location">
    <subcellularLocation>
        <location evidence="2">Membrane</location>
    </subcellularLocation>
</comment>
<dbReference type="InterPro" id="IPR011006">
    <property type="entry name" value="CheY-like_superfamily"/>
</dbReference>
<dbReference type="Gene3D" id="3.30.565.10">
    <property type="entry name" value="Histidine kinase-like ATPase, C-terminal domain"/>
    <property type="match status" value="1"/>
</dbReference>
<dbReference type="EMBL" id="JAEMHM010000004">
    <property type="protein sequence ID" value="MBJ6724188.1"/>
    <property type="molecule type" value="Genomic_DNA"/>
</dbReference>
<evidence type="ECO:0000259" key="10">
    <source>
        <dbReference type="PROSITE" id="PS50109"/>
    </source>
</evidence>
<dbReference type="CDD" id="cd00082">
    <property type="entry name" value="HisKA"/>
    <property type="match status" value="1"/>
</dbReference>
<feature type="domain" description="PAS" evidence="12">
    <location>
        <begin position="319"/>
        <end position="364"/>
    </location>
</feature>
<dbReference type="CDD" id="cd00156">
    <property type="entry name" value="REC"/>
    <property type="match status" value="1"/>
</dbReference>
<dbReference type="AlphaFoldDB" id="A0A8J7IMS3"/>
<evidence type="ECO:0000256" key="8">
    <source>
        <dbReference type="PROSITE-ProRule" id="PRU00169"/>
    </source>
</evidence>
<dbReference type="NCBIfam" id="TIGR00229">
    <property type="entry name" value="sensory_box"/>
    <property type="match status" value="2"/>
</dbReference>
<dbReference type="Pfam" id="PF13426">
    <property type="entry name" value="PAS_9"/>
    <property type="match status" value="1"/>
</dbReference>
<evidence type="ECO:0000256" key="1">
    <source>
        <dbReference type="ARBA" id="ARBA00000085"/>
    </source>
</evidence>
<dbReference type="InterPro" id="IPR005467">
    <property type="entry name" value="His_kinase_dom"/>
</dbReference>
<evidence type="ECO:0000256" key="9">
    <source>
        <dbReference type="SAM" id="Phobius"/>
    </source>
</evidence>
<dbReference type="SMART" id="SM00388">
    <property type="entry name" value="HisKA"/>
    <property type="match status" value="1"/>
</dbReference>
<dbReference type="InterPro" id="IPR000014">
    <property type="entry name" value="PAS"/>
</dbReference>
<dbReference type="PANTHER" id="PTHR43065">
    <property type="entry name" value="SENSOR HISTIDINE KINASE"/>
    <property type="match status" value="1"/>
</dbReference>
<dbReference type="InterPro" id="IPR035965">
    <property type="entry name" value="PAS-like_dom_sf"/>
</dbReference>
<feature type="modified residue" description="4-aspartylphosphate" evidence="8">
    <location>
        <position position="889"/>
    </location>
</feature>
<dbReference type="SMART" id="SM01079">
    <property type="entry name" value="CHASE"/>
    <property type="match status" value="1"/>
</dbReference>
<feature type="transmembrane region" description="Helical" evidence="9">
    <location>
        <begin position="6"/>
        <end position="28"/>
    </location>
</feature>
<keyword evidence="6 9" id="KW-1133">Transmembrane helix</keyword>
<proteinExistence type="predicted"/>
<dbReference type="Gene3D" id="3.30.450.350">
    <property type="entry name" value="CHASE domain"/>
    <property type="match status" value="1"/>
</dbReference>
<dbReference type="InterPro" id="IPR042240">
    <property type="entry name" value="CHASE_sf"/>
</dbReference>
<dbReference type="InterPro" id="IPR013655">
    <property type="entry name" value="PAS_fold_3"/>
</dbReference>
<evidence type="ECO:0000259" key="14">
    <source>
        <dbReference type="PROSITE" id="PS50839"/>
    </source>
</evidence>
<evidence type="ECO:0000259" key="12">
    <source>
        <dbReference type="PROSITE" id="PS50112"/>
    </source>
</evidence>